<feature type="compositionally biased region" description="Polar residues" evidence="1">
    <location>
        <begin position="80"/>
        <end position="96"/>
    </location>
</feature>
<organism evidence="3 4">
    <name type="scientific">Heterodera trifolii</name>
    <dbReference type="NCBI Taxonomy" id="157864"/>
    <lineage>
        <taxon>Eukaryota</taxon>
        <taxon>Metazoa</taxon>
        <taxon>Ecdysozoa</taxon>
        <taxon>Nematoda</taxon>
        <taxon>Chromadorea</taxon>
        <taxon>Rhabditida</taxon>
        <taxon>Tylenchina</taxon>
        <taxon>Tylenchomorpha</taxon>
        <taxon>Tylenchoidea</taxon>
        <taxon>Heteroderidae</taxon>
        <taxon>Heteroderinae</taxon>
        <taxon>Heterodera</taxon>
    </lineage>
</organism>
<reference evidence="3 4" key="1">
    <citation type="submission" date="2024-10" db="EMBL/GenBank/DDBJ databases">
        <authorList>
            <person name="Kim D."/>
        </authorList>
    </citation>
    <scope>NUCLEOTIDE SEQUENCE [LARGE SCALE GENOMIC DNA]</scope>
    <source>
        <strain evidence="3">BH-2024</strain>
    </source>
</reference>
<keyword evidence="2" id="KW-0732">Signal</keyword>
<proteinExistence type="predicted"/>
<sequence>MSHHQAAVAAAALLPGSPMAAAAMFWLRQQINQQHQQHQHGYRVSPESAARLRHPGLPNLSALYPLGISPAAPQQPPSPTSSIGAENLSPQGSNSAPGHLLQHSPSDSSPDESKASTSAVETRSSKPTRKNGGEQFMAYDAKFKFGMLAFCRQQFRFSEFGTKF</sequence>
<evidence type="ECO:0000313" key="3">
    <source>
        <dbReference type="EMBL" id="KAL3097632.1"/>
    </source>
</evidence>
<accession>A0ABD2K452</accession>
<feature type="chain" id="PRO_5044794116" evidence="2">
    <location>
        <begin position="23"/>
        <end position="164"/>
    </location>
</feature>
<comment type="caution">
    <text evidence="3">The sequence shown here is derived from an EMBL/GenBank/DDBJ whole genome shotgun (WGS) entry which is preliminary data.</text>
</comment>
<gene>
    <name evidence="3" type="ORF">niasHT_023432</name>
</gene>
<keyword evidence="4" id="KW-1185">Reference proteome</keyword>
<dbReference type="Proteomes" id="UP001620626">
    <property type="component" value="Unassembled WGS sequence"/>
</dbReference>
<protein>
    <submittedName>
        <fullName evidence="3">Uncharacterized protein</fullName>
    </submittedName>
</protein>
<feature type="region of interest" description="Disordered" evidence="1">
    <location>
        <begin position="37"/>
        <end position="56"/>
    </location>
</feature>
<evidence type="ECO:0000313" key="4">
    <source>
        <dbReference type="Proteomes" id="UP001620626"/>
    </source>
</evidence>
<feature type="region of interest" description="Disordered" evidence="1">
    <location>
        <begin position="63"/>
        <end position="132"/>
    </location>
</feature>
<evidence type="ECO:0000256" key="1">
    <source>
        <dbReference type="SAM" id="MobiDB-lite"/>
    </source>
</evidence>
<dbReference type="AlphaFoldDB" id="A0ABD2K452"/>
<feature type="signal peptide" evidence="2">
    <location>
        <begin position="1"/>
        <end position="22"/>
    </location>
</feature>
<dbReference type="EMBL" id="JBICBT010000839">
    <property type="protein sequence ID" value="KAL3097632.1"/>
    <property type="molecule type" value="Genomic_DNA"/>
</dbReference>
<name>A0ABD2K452_9BILA</name>
<evidence type="ECO:0000256" key="2">
    <source>
        <dbReference type="SAM" id="SignalP"/>
    </source>
</evidence>